<dbReference type="GO" id="GO:0045454">
    <property type="term" value="P:cell redox homeostasis"/>
    <property type="evidence" value="ECO:0007669"/>
    <property type="project" value="TreeGrafter"/>
</dbReference>
<dbReference type="GO" id="GO:0015035">
    <property type="term" value="F:protein-disulfide reductase activity"/>
    <property type="evidence" value="ECO:0007669"/>
    <property type="project" value="TreeGrafter"/>
</dbReference>
<comment type="similarity">
    <text evidence="1">Belongs to the thioredoxin family.</text>
</comment>
<dbReference type="PROSITE" id="PS51352">
    <property type="entry name" value="THIOREDOXIN_2"/>
    <property type="match status" value="1"/>
</dbReference>
<name>A0A1I6B856_9BACI</name>
<dbReference type="AlphaFoldDB" id="A0A1I6B856"/>
<proteinExistence type="inferred from homology"/>
<dbReference type="InterPro" id="IPR013766">
    <property type="entry name" value="Thioredoxin_domain"/>
</dbReference>
<dbReference type="EMBL" id="FOXU01000012">
    <property type="protein sequence ID" value="SFQ77095.1"/>
    <property type="molecule type" value="Genomic_DNA"/>
</dbReference>
<dbReference type="InterPro" id="IPR036249">
    <property type="entry name" value="Thioredoxin-like_sf"/>
</dbReference>
<protein>
    <submittedName>
        <fullName evidence="5">Thioredoxin</fullName>
    </submittedName>
</protein>
<dbReference type="RefSeq" id="WP_093538571.1">
    <property type="nucleotide sequence ID" value="NZ_CP183885.1"/>
</dbReference>
<keyword evidence="3" id="KW-0676">Redox-active center</keyword>
<keyword evidence="6" id="KW-1185">Reference proteome</keyword>
<keyword evidence="2" id="KW-1015">Disulfide bond</keyword>
<dbReference type="Pfam" id="PF00085">
    <property type="entry name" value="Thioredoxin"/>
    <property type="match status" value="1"/>
</dbReference>
<evidence type="ECO:0000256" key="1">
    <source>
        <dbReference type="ARBA" id="ARBA00008987"/>
    </source>
</evidence>
<dbReference type="CDD" id="cd02947">
    <property type="entry name" value="TRX_family"/>
    <property type="match status" value="1"/>
</dbReference>
<dbReference type="PANTHER" id="PTHR45663:SF11">
    <property type="entry name" value="GEO12009P1"/>
    <property type="match status" value="1"/>
</dbReference>
<organism evidence="5 6">
    <name type="scientific">Psychrobacillus psychrotolerans</name>
    <dbReference type="NCBI Taxonomy" id="126156"/>
    <lineage>
        <taxon>Bacteria</taxon>
        <taxon>Bacillati</taxon>
        <taxon>Bacillota</taxon>
        <taxon>Bacilli</taxon>
        <taxon>Bacillales</taxon>
        <taxon>Bacillaceae</taxon>
        <taxon>Psychrobacillus</taxon>
    </lineage>
</organism>
<dbReference type="Proteomes" id="UP000198734">
    <property type="component" value="Unassembled WGS sequence"/>
</dbReference>
<dbReference type="PANTHER" id="PTHR45663">
    <property type="entry name" value="GEO12009P1"/>
    <property type="match status" value="1"/>
</dbReference>
<accession>A0A1I6B856</accession>
<dbReference type="GO" id="GO:0005829">
    <property type="term" value="C:cytosol"/>
    <property type="evidence" value="ECO:0007669"/>
    <property type="project" value="TreeGrafter"/>
</dbReference>
<evidence type="ECO:0000256" key="3">
    <source>
        <dbReference type="ARBA" id="ARBA00023284"/>
    </source>
</evidence>
<evidence type="ECO:0000313" key="6">
    <source>
        <dbReference type="Proteomes" id="UP000198734"/>
    </source>
</evidence>
<evidence type="ECO:0000256" key="2">
    <source>
        <dbReference type="ARBA" id="ARBA00023157"/>
    </source>
</evidence>
<dbReference type="STRING" id="126156.SAMN05421670_0238"/>
<dbReference type="SUPFAM" id="SSF52833">
    <property type="entry name" value="Thioredoxin-like"/>
    <property type="match status" value="1"/>
</dbReference>
<evidence type="ECO:0000259" key="4">
    <source>
        <dbReference type="PROSITE" id="PS51352"/>
    </source>
</evidence>
<gene>
    <name evidence="5" type="ORF">SAMN05421670_0238</name>
</gene>
<sequence length="156" mass="17866">MKKLLIFGGIIVAVFVLIFVLNSQKNKDALANNPYDTDDLRQSTIDLIDDPNYQNIILPEELEKKIATGEPVTAYFFSPECVHCQEMTPRLTPLAKENKVEIVKYNVLEYEKGWNDYRIKATPTMIYFEKGQEVVRVEGAISNSQIQGFFDEVVLK</sequence>
<dbReference type="Gene3D" id="3.40.30.10">
    <property type="entry name" value="Glutaredoxin"/>
    <property type="match status" value="1"/>
</dbReference>
<reference evidence="6" key="1">
    <citation type="submission" date="2016-10" db="EMBL/GenBank/DDBJ databases">
        <authorList>
            <person name="Varghese N."/>
            <person name="Submissions S."/>
        </authorList>
    </citation>
    <scope>NUCLEOTIDE SEQUENCE [LARGE SCALE GENOMIC DNA]</scope>
    <source>
        <strain evidence="6">DSM 11706</strain>
    </source>
</reference>
<dbReference type="OrthoDB" id="32134at2"/>
<evidence type="ECO:0000313" key="5">
    <source>
        <dbReference type="EMBL" id="SFQ77095.1"/>
    </source>
</evidence>
<feature type="domain" description="Thioredoxin" evidence="4">
    <location>
        <begin position="20"/>
        <end position="155"/>
    </location>
</feature>